<keyword evidence="6" id="KW-1185">Reference proteome</keyword>
<protein>
    <recommendedName>
        <fullName evidence="7">Major royal jelly protein</fullName>
    </recommendedName>
</protein>
<dbReference type="Proteomes" id="UP000214365">
    <property type="component" value="Unassembled WGS sequence"/>
</dbReference>
<reference evidence="5 6" key="1">
    <citation type="submission" date="2015-06" db="EMBL/GenBank/DDBJ databases">
        <title>Talaromyces atroroseus IBT 11181 draft genome.</title>
        <authorList>
            <person name="Rasmussen K.B."/>
            <person name="Rasmussen S."/>
            <person name="Petersen B."/>
            <person name="Sicheritz-Ponten T."/>
            <person name="Mortensen U.H."/>
            <person name="Thrane U."/>
        </authorList>
    </citation>
    <scope>NUCLEOTIDE SEQUENCE [LARGE SCALE GENOMIC DNA]</scope>
    <source>
        <strain evidence="5 6">IBT 11181</strain>
    </source>
</reference>
<dbReference type="InterPro" id="IPR017996">
    <property type="entry name" value="MRJP/yellow-related"/>
</dbReference>
<evidence type="ECO:0008006" key="7">
    <source>
        <dbReference type="Google" id="ProtNLM"/>
    </source>
</evidence>
<sequence>MLGSWFLYGLTLALVAQAGVAKDYDHRIKTEVILDTPTTGASTTPSGRAFLKLARVDGTTGSQIVEVLDHNKLVPYPNNEWNSWNASTDSLADSEVKFVSANAQRVGPDGRLWVIDSGLLHSFPNSSKLVSFNLTTNEVDRVYYLGNITTVDGSLNDARFNGKYAYLTEYTIGSIIVLNLETGDARMVLREHHSVLAWMPLSSDGHLMRLASTGQFQYANADQLEVSPDGKYFYYQSGSGNMWRVETKYLNEALYNDTVADLLPNYVEPFSLTPSTGGSAIDANGNIYYSDGDRHEIRAIAPNGTTTLVTRDSRLLWVDALWIDNHQRLWMCASQLTRGTTYLHPNNQTMTIVKPIYVYTLDIGNNPSPIDHA</sequence>
<dbReference type="SUPFAM" id="SSF63829">
    <property type="entry name" value="Calcium-dependent phosphotriesterase"/>
    <property type="match status" value="1"/>
</dbReference>
<dbReference type="OrthoDB" id="7776143at2759"/>
<feature type="signal peptide" evidence="4">
    <location>
        <begin position="1"/>
        <end position="21"/>
    </location>
</feature>
<dbReference type="AlphaFoldDB" id="A0A225AEJ2"/>
<dbReference type="Gene3D" id="2.120.10.30">
    <property type="entry name" value="TolB, C-terminal domain"/>
    <property type="match status" value="1"/>
</dbReference>
<organism evidence="5 6">
    <name type="scientific">Talaromyces atroroseus</name>
    <dbReference type="NCBI Taxonomy" id="1441469"/>
    <lineage>
        <taxon>Eukaryota</taxon>
        <taxon>Fungi</taxon>
        <taxon>Dikarya</taxon>
        <taxon>Ascomycota</taxon>
        <taxon>Pezizomycotina</taxon>
        <taxon>Eurotiomycetes</taxon>
        <taxon>Eurotiomycetidae</taxon>
        <taxon>Eurotiales</taxon>
        <taxon>Trichocomaceae</taxon>
        <taxon>Talaromyces</taxon>
        <taxon>Talaromyces sect. Trachyspermi</taxon>
    </lineage>
</organism>
<comment type="caution">
    <text evidence="5">The sequence shown here is derived from an EMBL/GenBank/DDBJ whole genome shotgun (WGS) entry which is preliminary data.</text>
</comment>
<dbReference type="EMBL" id="LFMY01000007">
    <property type="protein sequence ID" value="OKL59691.1"/>
    <property type="molecule type" value="Genomic_DNA"/>
</dbReference>
<evidence type="ECO:0000256" key="4">
    <source>
        <dbReference type="SAM" id="SignalP"/>
    </source>
</evidence>
<keyword evidence="3" id="KW-0964">Secreted</keyword>
<feature type="chain" id="PRO_5012171946" description="Major royal jelly protein" evidence="4">
    <location>
        <begin position="22"/>
        <end position="373"/>
    </location>
</feature>
<evidence type="ECO:0000256" key="1">
    <source>
        <dbReference type="ARBA" id="ARBA00004613"/>
    </source>
</evidence>
<dbReference type="Pfam" id="PF03022">
    <property type="entry name" value="MRJP"/>
    <property type="match status" value="1"/>
</dbReference>
<comment type="similarity">
    <text evidence="2">Belongs to the major royal jelly protein family.</text>
</comment>
<dbReference type="GO" id="GO:0005576">
    <property type="term" value="C:extracellular region"/>
    <property type="evidence" value="ECO:0007669"/>
    <property type="project" value="UniProtKB-SubCell"/>
</dbReference>
<comment type="subcellular location">
    <subcellularLocation>
        <location evidence="1">Secreted</location>
    </subcellularLocation>
</comment>
<evidence type="ECO:0000313" key="6">
    <source>
        <dbReference type="Proteomes" id="UP000214365"/>
    </source>
</evidence>
<dbReference type="GeneID" id="31004779"/>
<dbReference type="PANTHER" id="PTHR10009:SF18">
    <property type="entry name" value="PROTEIN YELLOW-LIKE PROTEIN"/>
    <property type="match status" value="1"/>
</dbReference>
<gene>
    <name evidence="5" type="ORF">UA08_05023</name>
</gene>
<evidence type="ECO:0000313" key="5">
    <source>
        <dbReference type="EMBL" id="OKL59691.1"/>
    </source>
</evidence>
<evidence type="ECO:0000256" key="3">
    <source>
        <dbReference type="ARBA" id="ARBA00022525"/>
    </source>
</evidence>
<accession>A0A225AEJ2</accession>
<dbReference type="InterPro" id="IPR011042">
    <property type="entry name" value="6-blade_b-propeller_TolB-like"/>
</dbReference>
<evidence type="ECO:0000256" key="2">
    <source>
        <dbReference type="ARBA" id="ARBA00009127"/>
    </source>
</evidence>
<dbReference type="PANTHER" id="PTHR10009">
    <property type="entry name" value="PROTEIN YELLOW-RELATED"/>
    <property type="match status" value="1"/>
</dbReference>
<proteinExistence type="inferred from homology"/>
<name>A0A225AEJ2_TALAT</name>
<dbReference type="RefSeq" id="XP_020119812.1">
    <property type="nucleotide sequence ID" value="XM_020267679.1"/>
</dbReference>
<keyword evidence="4" id="KW-0732">Signal</keyword>